<name>A0ABQ1XUU7_9SPHI</name>
<dbReference type="InterPro" id="IPR034660">
    <property type="entry name" value="DinB/YfiT-like"/>
</dbReference>
<accession>A0ABQ1XUU7</accession>
<feature type="domain" description="DinB-like" evidence="1">
    <location>
        <begin position="38"/>
        <end position="153"/>
    </location>
</feature>
<proteinExistence type="predicted"/>
<dbReference type="InterPro" id="IPR024775">
    <property type="entry name" value="DinB-like"/>
</dbReference>
<keyword evidence="3" id="KW-1185">Reference proteome</keyword>
<evidence type="ECO:0000313" key="2">
    <source>
        <dbReference type="EMBL" id="GGH03708.1"/>
    </source>
</evidence>
<gene>
    <name evidence="2" type="ORF">GCM10007422_18940</name>
</gene>
<dbReference type="Pfam" id="PF12867">
    <property type="entry name" value="DinB_2"/>
    <property type="match status" value="1"/>
</dbReference>
<dbReference type="Gene3D" id="1.20.120.450">
    <property type="entry name" value="dinb family like domain"/>
    <property type="match status" value="1"/>
</dbReference>
<dbReference type="EMBL" id="BMHZ01000002">
    <property type="protein sequence ID" value="GGH03708.1"/>
    <property type="molecule type" value="Genomic_DNA"/>
</dbReference>
<protein>
    <recommendedName>
        <fullName evidence="1">DinB-like domain-containing protein</fullName>
    </recommendedName>
</protein>
<evidence type="ECO:0000259" key="1">
    <source>
        <dbReference type="Pfam" id="PF12867"/>
    </source>
</evidence>
<evidence type="ECO:0000313" key="3">
    <source>
        <dbReference type="Proteomes" id="UP000642938"/>
    </source>
</evidence>
<sequence length="170" mass="19748">MRFSKYFCMKKTELIASRLSAVLLDGYWIANTNYKDQLENISWEQAIHQVADLNTIAALTYHINYYLAGLLQVFSGGPLTIKDKYSFDLPPLRSAQDWKQLIENFLANSTDFVQEVAEMPEERLDEVFVDEKYGTYLRNIEAVIEHSYYHLGQLVLIRKLIQQSGEDVLK</sequence>
<comment type="caution">
    <text evidence="2">The sequence shown here is derived from an EMBL/GenBank/DDBJ whole genome shotgun (WGS) entry which is preliminary data.</text>
</comment>
<dbReference type="SUPFAM" id="SSF109854">
    <property type="entry name" value="DinB/YfiT-like putative metalloenzymes"/>
    <property type="match status" value="1"/>
</dbReference>
<reference evidence="3" key="1">
    <citation type="journal article" date="2019" name="Int. J. Syst. Evol. Microbiol.">
        <title>The Global Catalogue of Microorganisms (GCM) 10K type strain sequencing project: providing services to taxonomists for standard genome sequencing and annotation.</title>
        <authorList>
            <consortium name="The Broad Institute Genomics Platform"/>
            <consortium name="The Broad Institute Genome Sequencing Center for Infectious Disease"/>
            <person name="Wu L."/>
            <person name="Ma J."/>
        </authorList>
    </citation>
    <scope>NUCLEOTIDE SEQUENCE [LARGE SCALE GENOMIC DNA]</scope>
    <source>
        <strain evidence="3">CGMCC 1.15287</strain>
    </source>
</reference>
<organism evidence="2 3">
    <name type="scientific">Pedobacter zeae</name>
    <dbReference type="NCBI Taxonomy" id="1737356"/>
    <lineage>
        <taxon>Bacteria</taxon>
        <taxon>Pseudomonadati</taxon>
        <taxon>Bacteroidota</taxon>
        <taxon>Sphingobacteriia</taxon>
        <taxon>Sphingobacteriales</taxon>
        <taxon>Sphingobacteriaceae</taxon>
        <taxon>Pedobacter</taxon>
    </lineage>
</organism>
<dbReference type="Proteomes" id="UP000642938">
    <property type="component" value="Unassembled WGS sequence"/>
</dbReference>